<evidence type="ECO:0000256" key="12">
    <source>
        <dbReference type="ARBA" id="ARBA00034000"/>
    </source>
</evidence>
<dbReference type="AlphaFoldDB" id="A0A512HD42"/>
<dbReference type="RefSeq" id="WP_147178156.1">
    <property type="nucleotide sequence ID" value="NZ_BJZP01000001.1"/>
</dbReference>
<evidence type="ECO:0000256" key="8">
    <source>
        <dbReference type="ARBA" id="ARBA00022801"/>
    </source>
</evidence>
<evidence type="ECO:0000313" key="16">
    <source>
        <dbReference type="EMBL" id="GEO83355.1"/>
    </source>
</evidence>
<keyword evidence="11" id="KW-0961">Cell wall biogenesis/degradation</keyword>
<evidence type="ECO:0000256" key="3">
    <source>
        <dbReference type="ARBA" id="ARBA00007164"/>
    </source>
</evidence>
<evidence type="ECO:0000256" key="5">
    <source>
        <dbReference type="ARBA" id="ARBA00022645"/>
    </source>
</evidence>
<keyword evidence="8" id="KW-0378">Hydrolase</keyword>
<dbReference type="InterPro" id="IPR018044">
    <property type="entry name" value="Peptidase_S11"/>
</dbReference>
<sequence length="387" mass="41958">MRYSLALAFLFVAFVLSTPAHAQKAPDPLFDTKAEQALLIEASTGTVLLSKKENTAIPPASLAKLMTLEVVFDAIRRGEIGLDTSYRVSEHAWRTGGAPSRTATMFAALKSEVRVEDLLKGIAVQMANDACIILAEGMEGSEEKFAVRMNERAKAIGLRASHFANSTGLPNPDNSTTLSDMILLARHLQQTYPELYRLFSLPDFEWNKIFQRNRNPLLGHSAGVDGLATGFAEESGYALVASAERDGRRLFLAIGGMTNNKERAEEASRLLDWGFSAFAMRPLFPAGATIGAASVYGGDSSKVDLIAAGPVDVYVATNDPERLQARIVYHWPLRAPVPAGSDVGVLRISQGARLLREVGLKSATTVGEGTLRQKAGDALFELLFFWL</sequence>
<feature type="domain" description="Peptidase S11 D-Ala-D-Ala carboxypeptidase A C-terminal" evidence="15">
    <location>
        <begin position="278"/>
        <end position="368"/>
    </location>
</feature>
<dbReference type="GO" id="GO:0008360">
    <property type="term" value="P:regulation of cell shape"/>
    <property type="evidence" value="ECO:0007669"/>
    <property type="project" value="UniProtKB-KW"/>
</dbReference>
<dbReference type="GO" id="GO:0006508">
    <property type="term" value="P:proteolysis"/>
    <property type="evidence" value="ECO:0007669"/>
    <property type="project" value="UniProtKB-KW"/>
</dbReference>
<dbReference type="UniPathway" id="UPA00219"/>
<keyword evidence="6" id="KW-0645">Protease</keyword>
<gene>
    <name evidence="16" type="primary">dac_1</name>
    <name evidence="16" type="ORF">RNA01_02870</name>
</gene>
<proteinExistence type="inferred from homology"/>
<feature type="signal peptide" evidence="14">
    <location>
        <begin position="1"/>
        <end position="22"/>
    </location>
</feature>
<evidence type="ECO:0000259" key="15">
    <source>
        <dbReference type="SMART" id="SM00936"/>
    </source>
</evidence>
<dbReference type="Gene3D" id="3.40.710.10">
    <property type="entry name" value="DD-peptidase/beta-lactamase superfamily"/>
    <property type="match status" value="1"/>
</dbReference>
<evidence type="ECO:0000313" key="17">
    <source>
        <dbReference type="Proteomes" id="UP000321717"/>
    </source>
</evidence>
<comment type="catalytic activity">
    <reaction evidence="12">
        <text>Preferential cleavage: (Ac)2-L-Lys-D-Ala-|-D-Ala. Also transpeptidation of peptidyl-alanyl moieties that are N-acyl substituents of D-alanine.</text>
        <dbReference type="EC" id="3.4.16.4"/>
    </reaction>
</comment>
<protein>
    <recommendedName>
        <fullName evidence="4">serine-type D-Ala-D-Ala carboxypeptidase</fullName>
        <ecNumber evidence="4">3.4.16.4</ecNumber>
    </recommendedName>
</protein>
<keyword evidence="9" id="KW-0133">Cell shape</keyword>
<dbReference type="PRINTS" id="PR00725">
    <property type="entry name" value="DADACBPTASE1"/>
</dbReference>
<dbReference type="Gene3D" id="2.60.410.10">
    <property type="entry name" value="D-Ala-D-Ala carboxypeptidase, C-terminal domain"/>
    <property type="match status" value="1"/>
</dbReference>
<dbReference type="EC" id="3.4.16.4" evidence="4"/>
<dbReference type="Pfam" id="PF07943">
    <property type="entry name" value="PBP5_C"/>
    <property type="match status" value="1"/>
</dbReference>
<dbReference type="InterPro" id="IPR001967">
    <property type="entry name" value="Peptidase_S11_N"/>
</dbReference>
<dbReference type="PANTHER" id="PTHR21581:SF6">
    <property type="entry name" value="TRAFFICKING PROTEIN PARTICLE COMPLEX SUBUNIT 12"/>
    <property type="match status" value="1"/>
</dbReference>
<evidence type="ECO:0000256" key="4">
    <source>
        <dbReference type="ARBA" id="ARBA00012448"/>
    </source>
</evidence>
<evidence type="ECO:0000256" key="10">
    <source>
        <dbReference type="ARBA" id="ARBA00022984"/>
    </source>
</evidence>
<dbReference type="InterPro" id="IPR012907">
    <property type="entry name" value="Peptidase_S11_C"/>
</dbReference>
<dbReference type="SMART" id="SM00936">
    <property type="entry name" value="PBP5_C"/>
    <property type="match status" value="1"/>
</dbReference>
<dbReference type="GO" id="GO:0009002">
    <property type="term" value="F:serine-type D-Ala-D-Ala carboxypeptidase activity"/>
    <property type="evidence" value="ECO:0007669"/>
    <property type="project" value="UniProtKB-EC"/>
</dbReference>
<dbReference type="InterPro" id="IPR037167">
    <property type="entry name" value="Peptidase_S11_C_sf"/>
</dbReference>
<organism evidence="16 17">
    <name type="scientific">Ciceribacter naphthalenivorans</name>
    <dbReference type="NCBI Taxonomy" id="1118451"/>
    <lineage>
        <taxon>Bacteria</taxon>
        <taxon>Pseudomonadati</taxon>
        <taxon>Pseudomonadota</taxon>
        <taxon>Alphaproteobacteria</taxon>
        <taxon>Hyphomicrobiales</taxon>
        <taxon>Rhizobiaceae</taxon>
        <taxon>Ciceribacter</taxon>
    </lineage>
</organism>
<dbReference type="GO" id="GO:0071555">
    <property type="term" value="P:cell wall organization"/>
    <property type="evidence" value="ECO:0007669"/>
    <property type="project" value="UniProtKB-KW"/>
</dbReference>
<accession>A0A512HD42</accession>
<dbReference type="SUPFAM" id="SSF69189">
    <property type="entry name" value="Penicillin-binding protein associated domain"/>
    <property type="match status" value="1"/>
</dbReference>
<evidence type="ECO:0000256" key="7">
    <source>
        <dbReference type="ARBA" id="ARBA00022729"/>
    </source>
</evidence>
<evidence type="ECO:0000256" key="9">
    <source>
        <dbReference type="ARBA" id="ARBA00022960"/>
    </source>
</evidence>
<keyword evidence="5 16" id="KW-0121">Carboxypeptidase</keyword>
<dbReference type="EMBL" id="BJZP01000001">
    <property type="protein sequence ID" value="GEO83355.1"/>
    <property type="molecule type" value="Genomic_DNA"/>
</dbReference>
<evidence type="ECO:0000256" key="11">
    <source>
        <dbReference type="ARBA" id="ARBA00023316"/>
    </source>
</evidence>
<comment type="caution">
    <text evidence="16">The sequence shown here is derived from an EMBL/GenBank/DDBJ whole genome shotgun (WGS) entry which is preliminary data.</text>
</comment>
<comment type="function">
    <text evidence="1">Removes C-terminal D-alanyl residues from sugar-peptide cell wall precursors.</text>
</comment>
<keyword evidence="10" id="KW-0573">Peptidoglycan synthesis</keyword>
<dbReference type="PANTHER" id="PTHR21581">
    <property type="entry name" value="D-ALANYL-D-ALANINE CARBOXYPEPTIDASE"/>
    <property type="match status" value="1"/>
</dbReference>
<evidence type="ECO:0000256" key="14">
    <source>
        <dbReference type="SAM" id="SignalP"/>
    </source>
</evidence>
<dbReference type="InterPro" id="IPR012338">
    <property type="entry name" value="Beta-lactam/transpept-like"/>
</dbReference>
<dbReference type="Pfam" id="PF00768">
    <property type="entry name" value="Peptidase_S11"/>
    <property type="match status" value="1"/>
</dbReference>
<evidence type="ECO:0000256" key="1">
    <source>
        <dbReference type="ARBA" id="ARBA00003217"/>
    </source>
</evidence>
<evidence type="ECO:0000256" key="6">
    <source>
        <dbReference type="ARBA" id="ARBA00022670"/>
    </source>
</evidence>
<evidence type="ECO:0000256" key="2">
    <source>
        <dbReference type="ARBA" id="ARBA00004752"/>
    </source>
</evidence>
<dbReference type="Proteomes" id="UP000321717">
    <property type="component" value="Unassembled WGS sequence"/>
</dbReference>
<name>A0A512HD42_9HYPH</name>
<keyword evidence="7 14" id="KW-0732">Signal</keyword>
<keyword evidence="17" id="KW-1185">Reference proteome</keyword>
<dbReference type="GO" id="GO:0009252">
    <property type="term" value="P:peptidoglycan biosynthetic process"/>
    <property type="evidence" value="ECO:0007669"/>
    <property type="project" value="UniProtKB-UniPathway"/>
</dbReference>
<feature type="chain" id="PRO_5021832115" description="serine-type D-Ala-D-Ala carboxypeptidase" evidence="14">
    <location>
        <begin position="23"/>
        <end position="387"/>
    </location>
</feature>
<dbReference type="OrthoDB" id="9795979at2"/>
<comment type="similarity">
    <text evidence="3 13">Belongs to the peptidase S11 family.</text>
</comment>
<dbReference type="SUPFAM" id="SSF56601">
    <property type="entry name" value="beta-lactamase/transpeptidase-like"/>
    <property type="match status" value="1"/>
</dbReference>
<comment type="pathway">
    <text evidence="2">Cell wall biogenesis; peptidoglycan biosynthesis.</text>
</comment>
<dbReference type="InterPro" id="IPR015956">
    <property type="entry name" value="Peniciliin-bd_prot_C_sf"/>
</dbReference>
<reference evidence="16 17" key="1">
    <citation type="submission" date="2019-07" db="EMBL/GenBank/DDBJ databases">
        <title>Whole genome shotgun sequence of Rhizobium naphthalenivorans NBRC 107585.</title>
        <authorList>
            <person name="Hosoyama A."/>
            <person name="Uohara A."/>
            <person name="Ohji S."/>
            <person name="Ichikawa N."/>
        </authorList>
    </citation>
    <scope>NUCLEOTIDE SEQUENCE [LARGE SCALE GENOMIC DNA]</scope>
    <source>
        <strain evidence="16 17">NBRC 107585</strain>
    </source>
</reference>
<evidence type="ECO:0000256" key="13">
    <source>
        <dbReference type="RuleBase" id="RU004016"/>
    </source>
</evidence>